<dbReference type="RefSeq" id="WP_118048257.1">
    <property type="nucleotide sequence ID" value="NZ_JADMTD010000003.1"/>
</dbReference>
<sequence length="256" mass="27411">MLCPGSIVIEQTNRNSVSMQDMAEATTQAASMASELGVQENQLSAMIGTIESRTKAGGNEVGNAIKSLLINVQNVNNSKIAETFKKAGVAQTEFVNGVEKMRNPIEVLEDLAKVFNQLEESDPLRTEILTNIGQKYQANKLSALLSGWSDYEKMLVDYSEGTGSAAKEAEKSANNWEGSLNKLSNTWTGFIQNFANSNMITSGLQGLTGIIKIIDTVVSKAGTLETVMGVLGGGLASKTGWGKTIVVYNAPFYKVA</sequence>
<evidence type="ECO:0000313" key="2">
    <source>
        <dbReference type="EMBL" id="MCZ0666494.1"/>
    </source>
</evidence>
<gene>
    <name evidence="2" type="ORF">OZZ17_02940</name>
</gene>
<feature type="domain" description="Phage tail tape measure protein" evidence="1">
    <location>
        <begin position="12"/>
        <end position="131"/>
    </location>
</feature>
<proteinExistence type="predicted"/>
<accession>A0A9Q4EYC1</accession>
<name>A0A9Q4EYC1_MEDGN</name>
<evidence type="ECO:0000259" key="1">
    <source>
        <dbReference type="Pfam" id="PF10145"/>
    </source>
</evidence>
<comment type="caution">
    <text evidence="2">The sequence shown here is derived from an EMBL/GenBank/DDBJ whole genome shotgun (WGS) entry which is preliminary data.</text>
</comment>
<dbReference type="EMBL" id="JAPRAY010000003">
    <property type="protein sequence ID" value="MCZ0666494.1"/>
    <property type="molecule type" value="Genomic_DNA"/>
</dbReference>
<dbReference type="NCBIfam" id="TIGR01760">
    <property type="entry name" value="tape_meas_TP901"/>
    <property type="match status" value="1"/>
</dbReference>
<reference evidence="2" key="1">
    <citation type="submission" date="2022-11" db="EMBL/GenBank/DDBJ databases">
        <title>Temperate bacteriophages infecting mucin-degrading bacterium Ruminococcus gnavus from the human gut.</title>
        <authorList>
            <person name="Buttimer C."/>
        </authorList>
    </citation>
    <scope>NUCLEOTIDE SEQUENCE</scope>
    <source>
        <strain evidence="2">CCUG 49994</strain>
    </source>
</reference>
<protein>
    <submittedName>
        <fullName evidence="2">Phage tail tape measure protein</fullName>
    </submittedName>
</protein>
<dbReference type="Proteomes" id="UP001079535">
    <property type="component" value="Unassembled WGS sequence"/>
</dbReference>
<dbReference type="AlphaFoldDB" id="A0A9Q4EYC1"/>
<organism evidence="2 3">
    <name type="scientific">Mediterraneibacter gnavus</name>
    <name type="common">Ruminococcus gnavus</name>
    <dbReference type="NCBI Taxonomy" id="33038"/>
    <lineage>
        <taxon>Bacteria</taxon>
        <taxon>Bacillati</taxon>
        <taxon>Bacillota</taxon>
        <taxon>Clostridia</taxon>
        <taxon>Lachnospirales</taxon>
        <taxon>Lachnospiraceae</taxon>
        <taxon>Mediterraneibacter</taxon>
    </lineage>
</organism>
<dbReference type="Pfam" id="PF10145">
    <property type="entry name" value="PhageMin_Tail"/>
    <property type="match status" value="1"/>
</dbReference>
<dbReference type="InterPro" id="IPR010090">
    <property type="entry name" value="Phage_tape_meas"/>
</dbReference>
<evidence type="ECO:0000313" key="3">
    <source>
        <dbReference type="Proteomes" id="UP001079535"/>
    </source>
</evidence>